<protein>
    <submittedName>
        <fullName evidence="1">Uncharacterized protein</fullName>
    </submittedName>
</protein>
<dbReference type="RefSeq" id="XP_026605508.1">
    <property type="nucleotide sequence ID" value="XM_026746512.1"/>
</dbReference>
<dbReference type="EMBL" id="PVWQ01000004">
    <property type="protein sequence ID" value="RDW84170.1"/>
    <property type="molecule type" value="Genomic_DNA"/>
</dbReference>
<dbReference type="AlphaFoldDB" id="A0A3D8SCU7"/>
<name>A0A3D8SCU7_9EURO</name>
<reference evidence="1 2" key="1">
    <citation type="journal article" date="2018" name="IMA Fungus">
        <title>IMA Genome-F 9: Draft genome sequence of Annulohypoxylon stygium, Aspergillus mulundensis, Berkeleyomyces basicola (syn. Thielaviopsis basicola), Ceratocystis smalleyi, two Cercospora beticola strains, Coleophoma cylindrospora, Fusarium fracticaudum, Phialophora cf. hyalina, and Morchella septimelata.</title>
        <authorList>
            <person name="Wingfield B.D."/>
            <person name="Bills G.F."/>
            <person name="Dong Y."/>
            <person name="Huang W."/>
            <person name="Nel W.J."/>
            <person name="Swalarsk-Parry B.S."/>
            <person name="Vaghefi N."/>
            <person name="Wilken P.M."/>
            <person name="An Z."/>
            <person name="de Beer Z.W."/>
            <person name="De Vos L."/>
            <person name="Chen L."/>
            <person name="Duong T.A."/>
            <person name="Gao Y."/>
            <person name="Hammerbacher A."/>
            <person name="Kikkert J.R."/>
            <person name="Li Y."/>
            <person name="Li H."/>
            <person name="Li K."/>
            <person name="Li Q."/>
            <person name="Liu X."/>
            <person name="Ma X."/>
            <person name="Naidoo K."/>
            <person name="Pethybridge S.J."/>
            <person name="Sun J."/>
            <person name="Steenkamp E.T."/>
            <person name="van der Nest M.A."/>
            <person name="van Wyk S."/>
            <person name="Wingfield M.J."/>
            <person name="Xiong C."/>
            <person name="Yue Q."/>
            <person name="Zhang X."/>
        </authorList>
    </citation>
    <scope>NUCLEOTIDE SEQUENCE [LARGE SCALE GENOMIC DNA]</scope>
    <source>
        <strain evidence="1 2">DSM 5745</strain>
    </source>
</reference>
<dbReference type="Proteomes" id="UP000256690">
    <property type="component" value="Unassembled WGS sequence"/>
</dbReference>
<proteinExistence type="predicted"/>
<keyword evidence="2" id="KW-1185">Reference proteome</keyword>
<comment type="caution">
    <text evidence="1">The sequence shown here is derived from an EMBL/GenBank/DDBJ whole genome shotgun (WGS) entry which is preliminary data.</text>
</comment>
<accession>A0A3D8SCU7</accession>
<evidence type="ECO:0000313" key="1">
    <source>
        <dbReference type="EMBL" id="RDW84170.1"/>
    </source>
</evidence>
<gene>
    <name evidence="1" type="ORF">DSM5745_04496</name>
</gene>
<organism evidence="1 2">
    <name type="scientific">Aspergillus mulundensis</name>
    <dbReference type="NCBI Taxonomy" id="1810919"/>
    <lineage>
        <taxon>Eukaryota</taxon>
        <taxon>Fungi</taxon>
        <taxon>Dikarya</taxon>
        <taxon>Ascomycota</taxon>
        <taxon>Pezizomycotina</taxon>
        <taxon>Eurotiomycetes</taxon>
        <taxon>Eurotiomycetidae</taxon>
        <taxon>Eurotiales</taxon>
        <taxon>Aspergillaceae</taxon>
        <taxon>Aspergillus</taxon>
        <taxon>Aspergillus subgen. Nidulantes</taxon>
    </lineage>
</organism>
<sequence>MAALTTSAPDEKFHVSAILQRKKQCSTPELLLVFKEEPARENGVTLIGRIKHSNPYPEPNEPYSSSHQISVHVEKQDNPTSQTKAKCKYKVEAFLGTFPRVGRAVVEDHLPAIIGRLKNEGFLVRNPEAEMLSLQQIDRFAKELQDVFLMLGDMRGGAVLYLDFQGYEVPEFVGVN</sequence>
<evidence type="ECO:0000313" key="2">
    <source>
        <dbReference type="Proteomes" id="UP000256690"/>
    </source>
</evidence>
<dbReference type="GeneID" id="38114866"/>